<evidence type="ECO:0000313" key="7">
    <source>
        <dbReference type="EMBL" id="MXP47103.1"/>
    </source>
</evidence>
<evidence type="ECO:0000256" key="3">
    <source>
        <dbReference type="ARBA" id="ARBA00023125"/>
    </source>
</evidence>
<dbReference type="CDD" id="cd08411">
    <property type="entry name" value="PBP2_OxyR"/>
    <property type="match status" value="1"/>
</dbReference>
<dbReference type="InterPro" id="IPR005119">
    <property type="entry name" value="LysR_subst-bd"/>
</dbReference>
<keyword evidence="5" id="KW-0804">Transcription</keyword>
<dbReference type="PRINTS" id="PR00039">
    <property type="entry name" value="HTHLYSR"/>
</dbReference>
<keyword evidence="3" id="KW-0238">DNA-binding</keyword>
<dbReference type="GO" id="GO:0003677">
    <property type="term" value="F:DNA binding"/>
    <property type="evidence" value="ECO:0007669"/>
    <property type="project" value="UniProtKB-KW"/>
</dbReference>
<dbReference type="PANTHER" id="PTHR30346">
    <property type="entry name" value="TRANSCRIPTIONAL DUAL REGULATOR HCAR-RELATED"/>
    <property type="match status" value="1"/>
</dbReference>
<dbReference type="RefSeq" id="WP_160730261.1">
    <property type="nucleotide sequence ID" value="NZ_WTYP01000001.1"/>
</dbReference>
<name>A0A6I4UZL1_9SPHN</name>
<accession>A0A6I4UZL1</accession>
<proteinExistence type="inferred from homology"/>
<dbReference type="Proteomes" id="UP000471435">
    <property type="component" value="Unassembled WGS sequence"/>
</dbReference>
<keyword evidence="8" id="KW-1185">Reference proteome</keyword>
<evidence type="ECO:0000313" key="8">
    <source>
        <dbReference type="Proteomes" id="UP000471435"/>
    </source>
</evidence>
<dbReference type="PROSITE" id="PS50931">
    <property type="entry name" value="HTH_LYSR"/>
    <property type="match status" value="1"/>
</dbReference>
<reference evidence="7 8" key="1">
    <citation type="submission" date="2019-12" db="EMBL/GenBank/DDBJ databases">
        <title>Genomic-based taxomic classification of the family Erythrobacteraceae.</title>
        <authorList>
            <person name="Xu L."/>
        </authorList>
    </citation>
    <scope>NUCLEOTIDE SEQUENCE [LARGE SCALE GENOMIC DNA]</scope>
    <source>
        <strain evidence="7 8">SW-109</strain>
    </source>
</reference>
<evidence type="ECO:0000259" key="6">
    <source>
        <dbReference type="PROSITE" id="PS50931"/>
    </source>
</evidence>
<dbReference type="SUPFAM" id="SSF53850">
    <property type="entry name" value="Periplasmic binding protein-like II"/>
    <property type="match status" value="1"/>
</dbReference>
<keyword evidence="4" id="KW-0010">Activator</keyword>
<dbReference type="FunFam" id="1.10.10.10:FF:000001">
    <property type="entry name" value="LysR family transcriptional regulator"/>
    <property type="match status" value="1"/>
</dbReference>
<dbReference type="OrthoDB" id="9775392at2"/>
<dbReference type="EMBL" id="WTYP01000001">
    <property type="protein sequence ID" value="MXP47103.1"/>
    <property type="molecule type" value="Genomic_DNA"/>
</dbReference>
<feature type="domain" description="HTH lysR-type" evidence="6">
    <location>
        <begin position="2"/>
        <end position="58"/>
    </location>
</feature>
<dbReference type="InterPro" id="IPR036388">
    <property type="entry name" value="WH-like_DNA-bd_sf"/>
</dbReference>
<dbReference type="Gene3D" id="3.40.190.10">
    <property type="entry name" value="Periplasmic binding protein-like II"/>
    <property type="match status" value="2"/>
</dbReference>
<comment type="caution">
    <text evidence="7">The sequence shown here is derived from an EMBL/GenBank/DDBJ whole genome shotgun (WGS) entry which is preliminary data.</text>
</comment>
<dbReference type="PANTHER" id="PTHR30346:SF26">
    <property type="entry name" value="HYDROGEN PEROXIDE-INDUCIBLE GENES ACTIVATOR"/>
    <property type="match status" value="1"/>
</dbReference>
<dbReference type="Gene3D" id="1.10.10.10">
    <property type="entry name" value="Winged helix-like DNA-binding domain superfamily/Winged helix DNA-binding domain"/>
    <property type="match status" value="1"/>
</dbReference>
<dbReference type="SUPFAM" id="SSF46785">
    <property type="entry name" value="Winged helix' DNA-binding domain"/>
    <property type="match status" value="1"/>
</dbReference>
<evidence type="ECO:0000256" key="2">
    <source>
        <dbReference type="ARBA" id="ARBA00023015"/>
    </source>
</evidence>
<sequence length="299" mass="33238">MPSLRQLEYLIAIEDAAHFGRAAAEMNVTQPTLSQQVKEMELRLGSKLIDRGRPVRLTPIGREIASRARRVLRDIGEIRAIAERGKDGMAGTIRLGVSPTIGPYLMPRAVVRLHREFPSLRLYIREGIPADHFADLRNGRLDMMLAPLPVIGRDMHVQPLFDEPLQMVGAPDHRLFAKRHLQPGDFAGEPVLSLDRRHPSHGQTEQICEEMGADLLRDYEGTSLDSLRQMAGSGLGLALLPELYLRAETGGEDMVRRFEIDDWAPKRSIAAVWREGAAFASSFAVIAEIAASEAREILA</sequence>
<keyword evidence="2" id="KW-0805">Transcription regulation</keyword>
<dbReference type="GO" id="GO:0032993">
    <property type="term" value="C:protein-DNA complex"/>
    <property type="evidence" value="ECO:0007669"/>
    <property type="project" value="TreeGrafter"/>
</dbReference>
<protein>
    <submittedName>
        <fullName evidence="7">LysR family transcriptional regulator</fullName>
    </submittedName>
</protein>
<organism evidence="7 8">
    <name type="scientific">Pontixanthobacter luteolus</name>
    <dbReference type="NCBI Taxonomy" id="295089"/>
    <lineage>
        <taxon>Bacteria</taxon>
        <taxon>Pseudomonadati</taxon>
        <taxon>Pseudomonadota</taxon>
        <taxon>Alphaproteobacteria</taxon>
        <taxon>Sphingomonadales</taxon>
        <taxon>Erythrobacteraceae</taxon>
        <taxon>Pontixanthobacter</taxon>
    </lineage>
</organism>
<dbReference type="AlphaFoldDB" id="A0A6I4UZL1"/>
<comment type="similarity">
    <text evidence="1">Belongs to the LysR transcriptional regulatory family.</text>
</comment>
<dbReference type="InterPro" id="IPR036390">
    <property type="entry name" value="WH_DNA-bd_sf"/>
</dbReference>
<dbReference type="GO" id="GO:0003700">
    <property type="term" value="F:DNA-binding transcription factor activity"/>
    <property type="evidence" value="ECO:0007669"/>
    <property type="project" value="InterPro"/>
</dbReference>
<evidence type="ECO:0000256" key="4">
    <source>
        <dbReference type="ARBA" id="ARBA00023159"/>
    </source>
</evidence>
<dbReference type="InterPro" id="IPR000847">
    <property type="entry name" value="LysR_HTH_N"/>
</dbReference>
<dbReference type="Pfam" id="PF03466">
    <property type="entry name" value="LysR_substrate"/>
    <property type="match status" value="1"/>
</dbReference>
<gene>
    <name evidence="7" type="ORF">GRI43_06835</name>
</gene>
<evidence type="ECO:0000256" key="1">
    <source>
        <dbReference type="ARBA" id="ARBA00009437"/>
    </source>
</evidence>
<evidence type="ECO:0000256" key="5">
    <source>
        <dbReference type="ARBA" id="ARBA00023163"/>
    </source>
</evidence>
<dbReference type="Pfam" id="PF00126">
    <property type="entry name" value="HTH_1"/>
    <property type="match status" value="1"/>
</dbReference>